<feature type="signal peptide" evidence="7">
    <location>
        <begin position="1"/>
        <end position="17"/>
    </location>
</feature>
<comment type="caution">
    <text evidence="8">The sequence shown here is derived from an EMBL/GenBank/DDBJ whole genome shotgun (WGS) entry which is preliminary data.</text>
</comment>
<comment type="subcellular location">
    <subcellularLocation>
        <location evidence="1">Cell membrane</location>
        <topology evidence="1">Single-pass type I membrane protein</topology>
    </subcellularLocation>
</comment>
<protein>
    <submittedName>
        <fullName evidence="8">Uncharacterized protein</fullName>
    </submittedName>
</protein>
<reference evidence="8" key="1">
    <citation type="journal article" date="2019" name="bioRxiv">
        <title>The Genome of the Zebra Mussel, Dreissena polymorpha: A Resource for Invasive Species Research.</title>
        <authorList>
            <person name="McCartney M.A."/>
            <person name="Auch B."/>
            <person name="Kono T."/>
            <person name="Mallez S."/>
            <person name="Zhang Y."/>
            <person name="Obille A."/>
            <person name="Becker A."/>
            <person name="Abrahante J.E."/>
            <person name="Garbe J."/>
            <person name="Badalamenti J.P."/>
            <person name="Herman A."/>
            <person name="Mangelson H."/>
            <person name="Liachko I."/>
            <person name="Sullivan S."/>
            <person name="Sone E.D."/>
            <person name="Koren S."/>
            <person name="Silverstein K.A.T."/>
            <person name="Beckman K.B."/>
            <person name="Gohl D.M."/>
        </authorList>
    </citation>
    <scope>NUCLEOTIDE SEQUENCE</scope>
    <source>
        <strain evidence="8">Duluth1</strain>
        <tissue evidence="8">Whole animal</tissue>
    </source>
</reference>
<dbReference type="Proteomes" id="UP000828390">
    <property type="component" value="Unassembled WGS sequence"/>
</dbReference>
<evidence type="ECO:0000256" key="7">
    <source>
        <dbReference type="SAM" id="SignalP"/>
    </source>
</evidence>
<dbReference type="GO" id="GO:0005886">
    <property type="term" value="C:plasma membrane"/>
    <property type="evidence" value="ECO:0007669"/>
    <property type="project" value="TreeGrafter"/>
</dbReference>
<evidence type="ECO:0000256" key="3">
    <source>
        <dbReference type="ARBA" id="ARBA00022729"/>
    </source>
</evidence>
<keyword evidence="2" id="KW-0812">Transmembrane</keyword>
<evidence type="ECO:0000256" key="2">
    <source>
        <dbReference type="ARBA" id="ARBA00022692"/>
    </source>
</evidence>
<dbReference type="Gene3D" id="2.40.160.110">
    <property type="match status" value="1"/>
</dbReference>
<gene>
    <name evidence="8" type="ORF">DPMN_133029</name>
</gene>
<dbReference type="GO" id="GO:0005765">
    <property type="term" value="C:lysosomal membrane"/>
    <property type="evidence" value="ECO:0007669"/>
    <property type="project" value="TreeGrafter"/>
</dbReference>
<accession>A0A9D4JAL3</accession>
<proteinExistence type="predicted"/>
<feature type="non-terminal residue" evidence="8">
    <location>
        <position position="223"/>
    </location>
</feature>
<dbReference type="AlphaFoldDB" id="A0A9D4JAL3"/>
<dbReference type="PANTHER" id="PTHR11506">
    <property type="entry name" value="LYSOSOME-ASSOCIATED MEMBRANE GLYCOPROTEIN"/>
    <property type="match status" value="1"/>
</dbReference>
<dbReference type="GO" id="GO:0031902">
    <property type="term" value="C:late endosome membrane"/>
    <property type="evidence" value="ECO:0007669"/>
    <property type="project" value="TreeGrafter"/>
</dbReference>
<evidence type="ECO:0000256" key="1">
    <source>
        <dbReference type="ARBA" id="ARBA00004251"/>
    </source>
</evidence>
<keyword evidence="5" id="KW-0472">Membrane</keyword>
<dbReference type="PANTHER" id="PTHR11506:SF35">
    <property type="entry name" value="LYSOSOME-ASSOCIATED MEMBRANE GLYCOPROTEIN 5"/>
    <property type="match status" value="1"/>
</dbReference>
<evidence type="ECO:0000313" key="8">
    <source>
        <dbReference type="EMBL" id="KAH3804740.1"/>
    </source>
</evidence>
<dbReference type="InterPro" id="IPR002000">
    <property type="entry name" value="Lysosome-assoc_membr_glycop"/>
</dbReference>
<sequence>MIAKLVVASLLIGVCGATSYRWPETGEPCVMIDFDSLNRLWWEDTNRTIHKLSDWMFDNTTEINGSCGENAYLTIKWSVDNATYNWTFIQTDSGVDVQMALAFEPRIVFNESTSNETVVMSMTMRTNMGMNTSYRCDDTRRYKAMVSDATGRYFLAMHFRNVRMQAFGLQNGTYSTNVSRCEDVPAPNQHPKGTWRVTEDNKTCILLTAQIMLSLPYDKLGAQ</sequence>
<reference evidence="8" key="2">
    <citation type="submission" date="2020-11" db="EMBL/GenBank/DDBJ databases">
        <authorList>
            <person name="McCartney M.A."/>
            <person name="Auch B."/>
            <person name="Kono T."/>
            <person name="Mallez S."/>
            <person name="Becker A."/>
            <person name="Gohl D.M."/>
            <person name="Silverstein K.A.T."/>
            <person name="Koren S."/>
            <person name="Bechman K.B."/>
            <person name="Herman A."/>
            <person name="Abrahante J.E."/>
            <person name="Garbe J."/>
        </authorList>
    </citation>
    <scope>NUCLEOTIDE SEQUENCE</scope>
    <source>
        <strain evidence="8">Duluth1</strain>
        <tissue evidence="8">Whole animal</tissue>
    </source>
</reference>
<name>A0A9D4JAL3_DREPO</name>
<keyword evidence="6" id="KW-0325">Glycoprotein</keyword>
<keyword evidence="3 7" id="KW-0732">Signal</keyword>
<evidence type="ECO:0000313" key="9">
    <source>
        <dbReference type="Proteomes" id="UP000828390"/>
    </source>
</evidence>
<feature type="chain" id="PRO_5039644029" evidence="7">
    <location>
        <begin position="18"/>
        <end position="223"/>
    </location>
</feature>
<dbReference type="EMBL" id="JAIWYP010000006">
    <property type="protein sequence ID" value="KAH3804740.1"/>
    <property type="molecule type" value="Genomic_DNA"/>
</dbReference>
<evidence type="ECO:0000256" key="5">
    <source>
        <dbReference type="ARBA" id="ARBA00023136"/>
    </source>
</evidence>
<keyword evidence="9" id="KW-1185">Reference proteome</keyword>
<evidence type="ECO:0000256" key="4">
    <source>
        <dbReference type="ARBA" id="ARBA00022989"/>
    </source>
</evidence>
<organism evidence="8 9">
    <name type="scientific">Dreissena polymorpha</name>
    <name type="common">Zebra mussel</name>
    <name type="synonym">Mytilus polymorpha</name>
    <dbReference type="NCBI Taxonomy" id="45954"/>
    <lineage>
        <taxon>Eukaryota</taxon>
        <taxon>Metazoa</taxon>
        <taxon>Spiralia</taxon>
        <taxon>Lophotrochozoa</taxon>
        <taxon>Mollusca</taxon>
        <taxon>Bivalvia</taxon>
        <taxon>Autobranchia</taxon>
        <taxon>Heteroconchia</taxon>
        <taxon>Euheterodonta</taxon>
        <taxon>Imparidentia</taxon>
        <taxon>Neoheterodontei</taxon>
        <taxon>Myida</taxon>
        <taxon>Dreissenoidea</taxon>
        <taxon>Dreissenidae</taxon>
        <taxon>Dreissena</taxon>
    </lineage>
</organism>
<evidence type="ECO:0000256" key="6">
    <source>
        <dbReference type="ARBA" id="ARBA00023180"/>
    </source>
</evidence>
<keyword evidence="4" id="KW-1133">Transmembrane helix</keyword>
<dbReference type="GO" id="GO:0072594">
    <property type="term" value="P:establishment of protein localization to organelle"/>
    <property type="evidence" value="ECO:0007669"/>
    <property type="project" value="TreeGrafter"/>
</dbReference>